<gene>
    <name evidence="2" type="ORF">TNO010_150093</name>
</gene>
<name>A0A2I2M6G0_9FLAO</name>
<feature type="transmembrane region" description="Helical" evidence="1">
    <location>
        <begin position="7"/>
        <end position="23"/>
    </location>
</feature>
<reference evidence="2 3" key="1">
    <citation type="submission" date="2017-11" db="EMBL/GenBank/DDBJ databases">
        <authorList>
            <person name="Duchaud E."/>
        </authorList>
    </citation>
    <scope>NUCLEOTIDE SEQUENCE [LARGE SCALE GENOMIC DNA]</scope>
    <source>
        <strain evidence="2 3">TNO010</strain>
    </source>
</reference>
<evidence type="ECO:0000313" key="2">
    <source>
        <dbReference type="EMBL" id="SOU88143.1"/>
    </source>
</evidence>
<keyword evidence="1" id="KW-0472">Membrane</keyword>
<proteinExistence type="predicted"/>
<protein>
    <submittedName>
        <fullName evidence="2">Uncharacterized protein</fullName>
    </submittedName>
</protein>
<keyword evidence="1" id="KW-1133">Transmembrane helix</keyword>
<sequence length="75" mass="9031">MKYFKKFYLVIYPLLIVFFIFMLDKIFLIQESWIRIGIAIALAYILSPRKKIIKTATGDRKQLTWIFLKNPIFLD</sequence>
<dbReference type="Proteomes" id="UP000490060">
    <property type="component" value="Unassembled WGS sequence"/>
</dbReference>
<feature type="transmembrane region" description="Helical" evidence="1">
    <location>
        <begin position="29"/>
        <end position="46"/>
    </location>
</feature>
<dbReference type="EMBL" id="OENE01000007">
    <property type="protein sequence ID" value="SOU88143.1"/>
    <property type="molecule type" value="Genomic_DNA"/>
</dbReference>
<dbReference type="RefSeq" id="WP_058886145.1">
    <property type="nucleotide sequence ID" value="NZ_JAJHTM010000001.1"/>
</dbReference>
<dbReference type="AlphaFoldDB" id="A0A2I2M6G0"/>
<evidence type="ECO:0000256" key="1">
    <source>
        <dbReference type="SAM" id="Phobius"/>
    </source>
</evidence>
<organism evidence="2 3">
    <name type="scientific">Tenacibaculum finnmarkense genomovar ulcerans</name>
    <dbReference type="NCBI Taxonomy" id="2781388"/>
    <lineage>
        <taxon>Bacteria</taxon>
        <taxon>Pseudomonadati</taxon>
        <taxon>Bacteroidota</taxon>
        <taxon>Flavobacteriia</taxon>
        <taxon>Flavobacteriales</taxon>
        <taxon>Flavobacteriaceae</taxon>
        <taxon>Tenacibaculum</taxon>
        <taxon>Tenacibaculum finnmarkense</taxon>
    </lineage>
</organism>
<accession>A0A2I2M6G0</accession>
<keyword evidence="1" id="KW-0812">Transmembrane</keyword>
<evidence type="ECO:0000313" key="3">
    <source>
        <dbReference type="Proteomes" id="UP000490060"/>
    </source>
</evidence>